<comment type="caution">
    <text evidence="2">The sequence shown here is derived from an EMBL/GenBank/DDBJ whole genome shotgun (WGS) entry which is preliminary data.</text>
</comment>
<organism evidence="2 3">
    <name type="scientific">Penicillium cataractarum</name>
    <dbReference type="NCBI Taxonomy" id="2100454"/>
    <lineage>
        <taxon>Eukaryota</taxon>
        <taxon>Fungi</taxon>
        <taxon>Dikarya</taxon>
        <taxon>Ascomycota</taxon>
        <taxon>Pezizomycotina</taxon>
        <taxon>Eurotiomycetes</taxon>
        <taxon>Eurotiomycetidae</taxon>
        <taxon>Eurotiales</taxon>
        <taxon>Aspergillaceae</taxon>
        <taxon>Penicillium</taxon>
    </lineage>
</organism>
<dbReference type="Pfam" id="PF00339">
    <property type="entry name" value="Arrestin_N"/>
    <property type="match status" value="1"/>
</dbReference>
<dbReference type="InterPro" id="IPR039634">
    <property type="entry name" value="Bul1-like"/>
</dbReference>
<keyword evidence="3" id="KW-1185">Reference proteome</keyword>
<accession>A0A9W9V948</accession>
<dbReference type="Gene3D" id="2.60.40.640">
    <property type="match status" value="1"/>
</dbReference>
<dbReference type="RefSeq" id="XP_056555305.1">
    <property type="nucleotide sequence ID" value="XM_056699892.1"/>
</dbReference>
<evidence type="ECO:0000313" key="3">
    <source>
        <dbReference type="Proteomes" id="UP001147782"/>
    </source>
</evidence>
<dbReference type="InterPro" id="IPR011021">
    <property type="entry name" value="Arrestin-like_N"/>
</dbReference>
<reference evidence="2" key="1">
    <citation type="submission" date="2022-11" db="EMBL/GenBank/DDBJ databases">
        <authorList>
            <person name="Petersen C."/>
        </authorList>
    </citation>
    <scope>NUCLEOTIDE SEQUENCE</scope>
    <source>
        <strain evidence="2">IBT 29864</strain>
    </source>
</reference>
<dbReference type="Proteomes" id="UP001147782">
    <property type="component" value="Unassembled WGS sequence"/>
</dbReference>
<name>A0A9W9V948_9EURO</name>
<feature type="domain" description="Arrestin-like N-terminal" evidence="1">
    <location>
        <begin position="36"/>
        <end position="188"/>
    </location>
</feature>
<dbReference type="GeneID" id="81439071"/>
<dbReference type="InterPro" id="IPR014752">
    <property type="entry name" value="Arrestin-like_C"/>
</dbReference>
<gene>
    <name evidence="2" type="ORF">N7496_006963</name>
</gene>
<dbReference type="OrthoDB" id="2283785at2759"/>
<evidence type="ECO:0000259" key="1">
    <source>
        <dbReference type="Pfam" id="PF00339"/>
    </source>
</evidence>
<proteinExistence type="predicted"/>
<evidence type="ECO:0000313" key="2">
    <source>
        <dbReference type="EMBL" id="KAJ5370871.1"/>
    </source>
</evidence>
<dbReference type="PANTHER" id="PTHR31904:SF1">
    <property type="entry name" value="BYPASS OF STOP CODON PROTEIN 5-RELATED"/>
    <property type="match status" value="1"/>
</dbReference>
<protein>
    <recommendedName>
        <fullName evidence="1">Arrestin-like N-terminal domain-containing protein</fullName>
    </recommendedName>
</protein>
<dbReference type="AlphaFoldDB" id="A0A9W9V948"/>
<reference evidence="2" key="2">
    <citation type="journal article" date="2023" name="IMA Fungus">
        <title>Comparative genomic study of the Penicillium genus elucidates a diverse pangenome and 15 lateral gene transfer events.</title>
        <authorList>
            <person name="Petersen C."/>
            <person name="Sorensen T."/>
            <person name="Nielsen M.R."/>
            <person name="Sondergaard T.E."/>
            <person name="Sorensen J.L."/>
            <person name="Fitzpatrick D.A."/>
            <person name="Frisvad J.C."/>
            <person name="Nielsen K.L."/>
        </authorList>
    </citation>
    <scope>NUCLEOTIDE SEQUENCE</scope>
    <source>
        <strain evidence="2">IBT 29864</strain>
    </source>
</reference>
<dbReference type="PANTHER" id="PTHR31904">
    <property type="entry name" value="BYPASS OF STOP CODON PROTEIN 5-RELATED"/>
    <property type="match status" value="1"/>
</dbReference>
<dbReference type="EMBL" id="JAPZBS010000005">
    <property type="protein sequence ID" value="KAJ5370871.1"/>
    <property type="molecule type" value="Genomic_DNA"/>
</dbReference>
<sequence>MSSGLPMPCAIRNLPSYQLPAKHVPQVIIEINGEKDGEKRTFSTLDLIEGTAIVTVTRETDLGHVDITLEGTSTTSASRAVSFVPGRRKASHKFLRLRQPIDHIQETHLVPGQSYRFPFSFEVPESISSQQCDHSTKDAEVEQAHTQLPPTFESRSSKFWQSTAGGWAPKACRISYKIRVVLSEKSQTTTSTPRSKLCDVSRSLRIMPAAKMTKALDCPLHYLVHEKQSECRSLGRNLGNLQVAAEEPRQIQISSTSTGINTGSTSAVQLHFTFDPTTNTLPPQLCKLRSKLEVATYYGTSPWEDYPTTEEMECTGTDREAYVTTTPLQSLDLTSMQWEKLPSFYSAKVKSADSASEYSVSSSGTSPGHSYTVSVTVPINLPDEHALVPTFHSCLVSRTYAIDLALSYQVPSAICKSTMNLRIPIEVVYGR</sequence>